<dbReference type="GO" id="GO:0015031">
    <property type="term" value="P:protein transport"/>
    <property type="evidence" value="ECO:0007669"/>
    <property type="project" value="UniProtKB-KW"/>
</dbReference>
<dbReference type="OrthoDB" id="9150865at2"/>
<dbReference type="AlphaFoldDB" id="H1XNT4"/>
<dbReference type="STRING" id="880073.Cabys_3021"/>
<dbReference type="GO" id="GO:0005886">
    <property type="term" value="C:plasma membrane"/>
    <property type="evidence" value="ECO:0007669"/>
    <property type="project" value="UniProtKB-SubCell"/>
</dbReference>
<comment type="subcellular location">
    <subcellularLocation>
        <location evidence="1">Cell membrane</location>
        <topology evidence="1">Single-pass membrane protein</topology>
    </subcellularLocation>
    <subcellularLocation>
        <location evidence="7">Cell membrane</location>
        <topology evidence="7">Single-pass type II membrane protein</topology>
    </subcellularLocation>
</comment>
<gene>
    <name evidence="8" type="ORF">Calab_0225</name>
</gene>
<evidence type="ECO:0000256" key="7">
    <source>
        <dbReference type="RuleBase" id="RU003879"/>
    </source>
</evidence>
<evidence type="ECO:0000256" key="1">
    <source>
        <dbReference type="ARBA" id="ARBA00004162"/>
    </source>
</evidence>
<evidence type="ECO:0000256" key="3">
    <source>
        <dbReference type="ARBA" id="ARBA00022475"/>
    </source>
</evidence>
<keyword evidence="6" id="KW-0472">Membrane</keyword>
<comment type="similarity">
    <text evidence="2 7">Belongs to the ExbD/TolR family.</text>
</comment>
<dbReference type="eggNOG" id="COG0848">
    <property type="taxonomic scope" value="Bacteria"/>
</dbReference>
<keyword evidence="5" id="KW-1133">Transmembrane helix</keyword>
<dbReference type="PaxDb" id="880073-Calab_0225"/>
<accession>H1XNT4</accession>
<proteinExistence type="inferred from homology"/>
<dbReference type="GO" id="GO:0022857">
    <property type="term" value="F:transmembrane transporter activity"/>
    <property type="evidence" value="ECO:0007669"/>
    <property type="project" value="InterPro"/>
</dbReference>
<dbReference type="InParanoid" id="H1XNT4"/>
<keyword evidence="9" id="KW-1185">Reference proteome</keyword>
<keyword evidence="7" id="KW-0813">Transport</keyword>
<sequence>MAYEPSKRRRGEELEMELDIRPVMNLMVVLIPLLIAGAEFVKLNMIEINLPPTKTSVGNQAGKENLLEDKEKQKLLRLKLIITDQGITIGNEFGILRDDQGEGPTVKKTPEGEYDFAALREKLIELKKKIAGQGFADENRVILAAEPTIKYEVIIKVMDNIQTYVDENNKVQPLFPEVNFSKVL</sequence>
<dbReference type="Pfam" id="PF02472">
    <property type="entry name" value="ExbD"/>
    <property type="match status" value="1"/>
</dbReference>
<evidence type="ECO:0000313" key="9">
    <source>
        <dbReference type="Proteomes" id="UP000004671"/>
    </source>
</evidence>
<name>H1XNT4_CALAY</name>
<evidence type="ECO:0000256" key="2">
    <source>
        <dbReference type="ARBA" id="ARBA00005811"/>
    </source>
</evidence>
<keyword evidence="7" id="KW-0653">Protein transport</keyword>
<keyword evidence="4 7" id="KW-0812">Transmembrane</keyword>
<dbReference type="RefSeq" id="WP_006926771.1">
    <property type="nucleotide sequence ID" value="NZ_CP018099.1"/>
</dbReference>
<keyword evidence="3" id="KW-1003">Cell membrane</keyword>
<protein>
    <submittedName>
        <fullName evidence="8">Biopolymer transport protein ExbD/TolR</fullName>
    </submittedName>
</protein>
<dbReference type="Proteomes" id="UP000004671">
    <property type="component" value="Chromosome"/>
</dbReference>
<dbReference type="EMBL" id="CM001402">
    <property type="protein sequence ID" value="EHO39874.1"/>
    <property type="molecule type" value="Genomic_DNA"/>
</dbReference>
<reference evidence="8 9" key="1">
    <citation type="submission" date="2011-09" db="EMBL/GenBank/DDBJ databases">
        <title>The permanent draft genome of Caldithrix abyssi DSM 13497.</title>
        <authorList>
            <consortium name="US DOE Joint Genome Institute (JGI-PGF)"/>
            <person name="Lucas S."/>
            <person name="Han J."/>
            <person name="Lapidus A."/>
            <person name="Bruce D."/>
            <person name="Goodwin L."/>
            <person name="Pitluck S."/>
            <person name="Peters L."/>
            <person name="Kyrpides N."/>
            <person name="Mavromatis K."/>
            <person name="Ivanova N."/>
            <person name="Mikhailova N."/>
            <person name="Chertkov O."/>
            <person name="Detter J.C."/>
            <person name="Tapia R."/>
            <person name="Han C."/>
            <person name="Land M."/>
            <person name="Hauser L."/>
            <person name="Markowitz V."/>
            <person name="Cheng J.-F."/>
            <person name="Hugenholtz P."/>
            <person name="Woyke T."/>
            <person name="Wu D."/>
            <person name="Spring S."/>
            <person name="Brambilla E."/>
            <person name="Klenk H.-P."/>
            <person name="Eisen J.A."/>
        </authorList>
    </citation>
    <scope>NUCLEOTIDE SEQUENCE [LARGE SCALE GENOMIC DNA]</scope>
    <source>
        <strain evidence="8 9">DSM 13497</strain>
    </source>
</reference>
<evidence type="ECO:0000313" key="8">
    <source>
        <dbReference type="EMBL" id="EHO39874.1"/>
    </source>
</evidence>
<dbReference type="HOGENOM" id="CLU_1465634_0_0_0"/>
<evidence type="ECO:0000256" key="5">
    <source>
        <dbReference type="ARBA" id="ARBA00022989"/>
    </source>
</evidence>
<dbReference type="InterPro" id="IPR003400">
    <property type="entry name" value="ExbD"/>
</dbReference>
<evidence type="ECO:0000256" key="6">
    <source>
        <dbReference type="ARBA" id="ARBA00023136"/>
    </source>
</evidence>
<evidence type="ECO:0000256" key="4">
    <source>
        <dbReference type="ARBA" id="ARBA00022692"/>
    </source>
</evidence>
<organism evidence="8 9">
    <name type="scientific">Caldithrix abyssi DSM 13497</name>
    <dbReference type="NCBI Taxonomy" id="880073"/>
    <lineage>
        <taxon>Bacteria</taxon>
        <taxon>Pseudomonadati</taxon>
        <taxon>Calditrichota</taxon>
        <taxon>Calditrichia</taxon>
        <taxon>Calditrichales</taxon>
        <taxon>Calditrichaceae</taxon>
        <taxon>Caldithrix</taxon>
    </lineage>
</organism>